<evidence type="ECO:0000256" key="3">
    <source>
        <dbReference type="ARBA" id="ARBA00022553"/>
    </source>
</evidence>
<dbReference type="Proteomes" id="UP000219573">
    <property type="component" value="Unassembled WGS sequence"/>
</dbReference>
<protein>
    <recommendedName>
        <fullName evidence="2">histidine kinase</fullName>
        <ecNumber evidence="2">2.7.13.3</ecNumber>
    </recommendedName>
</protein>
<organism evidence="8 9">
    <name type="scientific">Orenia metallireducens</name>
    <dbReference type="NCBI Taxonomy" id="1413210"/>
    <lineage>
        <taxon>Bacteria</taxon>
        <taxon>Bacillati</taxon>
        <taxon>Bacillota</taxon>
        <taxon>Clostridia</taxon>
        <taxon>Halanaerobiales</taxon>
        <taxon>Halobacteroidaceae</taxon>
        <taxon>Orenia</taxon>
    </lineage>
</organism>
<keyword evidence="3" id="KW-0597">Phosphoprotein</keyword>
<dbReference type="SUPFAM" id="SSF55874">
    <property type="entry name" value="ATPase domain of HSP90 chaperone/DNA topoisomerase II/histidine kinase"/>
    <property type="match status" value="1"/>
</dbReference>
<dbReference type="Gene3D" id="3.30.565.10">
    <property type="entry name" value="Histidine kinase-like ATPase, C-terminal domain"/>
    <property type="match status" value="1"/>
</dbReference>
<evidence type="ECO:0000256" key="1">
    <source>
        <dbReference type="ARBA" id="ARBA00000085"/>
    </source>
</evidence>
<accession>A0A285GPQ3</accession>
<dbReference type="InterPro" id="IPR003594">
    <property type="entry name" value="HATPase_dom"/>
</dbReference>
<gene>
    <name evidence="8" type="ORF">SAMN06265827_109122</name>
</gene>
<dbReference type="InterPro" id="IPR052162">
    <property type="entry name" value="Sensor_kinase/Photoreceptor"/>
</dbReference>
<evidence type="ECO:0000313" key="8">
    <source>
        <dbReference type="EMBL" id="SNY25610.1"/>
    </source>
</evidence>
<dbReference type="Pfam" id="PF02518">
    <property type="entry name" value="HATPase_c"/>
    <property type="match status" value="1"/>
</dbReference>
<dbReference type="PANTHER" id="PTHR43304">
    <property type="entry name" value="PHYTOCHROME-LIKE PROTEIN CPH1"/>
    <property type="match status" value="1"/>
</dbReference>
<dbReference type="EC" id="2.7.13.3" evidence="2"/>
<dbReference type="GO" id="GO:0004673">
    <property type="term" value="F:protein histidine kinase activity"/>
    <property type="evidence" value="ECO:0007669"/>
    <property type="project" value="UniProtKB-EC"/>
</dbReference>
<dbReference type="InterPro" id="IPR005467">
    <property type="entry name" value="His_kinase_dom"/>
</dbReference>
<evidence type="ECO:0000256" key="5">
    <source>
        <dbReference type="ARBA" id="ARBA00022777"/>
    </source>
</evidence>
<keyword evidence="4" id="KW-0808">Transferase</keyword>
<dbReference type="PANTHER" id="PTHR43304:SF1">
    <property type="entry name" value="PAC DOMAIN-CONTAINING PROTEIN"/>
    <property type="match status" value="1"/>
</dbReference>
<keyword evidence="9" id="KW-1185">Reference proteome</keyword>
<evidence type="ECO:0000313" key="9">
    <source>
        <dbReference type="Proteomes" id="UP000219573"/>
    </source>
</evidence>
<dbReference type="PROSITE" id="PS50109">
    <property type="entry name" value="HIS_KIN"/>
    <property type="match status" value="1"/>
</dbReference>
<feature type="domain" description="Histidine kinase" evidence="7">
    <location>
        <begin position="1"/>
        <end position="117"/>
    </location>
</feature>
<dbReference type="GO" id="GO:0000160">
    <property type="term" value="P:phosphorelay signal transduction system"/>
    <property type="evidence" value="ECO:0007669"/>
    <property type="project" value="UniProtKB-KW"/>
</dbReference>
<reference evidence="9" key="1">
    <citation type="submission" date="2017-09" db="EMBL/GenBank/DDBJ databases">
        <authorList>
            <person name="Varghese N."/>
            <person name="Submissions S."/>
        </authorList>
    </citation>
    <scope>NUCLEOTIDE SEQUENCE [LARGE SCALE GENOMIC DNA]</scope>
    <source>
        <strain evidence="9">MSL47</strain>
    </source>
</reference>
<keyword evidence="5 8" id="KW-0418">Kinase</keyword>
<evidence type="ECO:0000256" key="2">
    <source>
        <dbReference type="ARBA" id="ARBA00012438"/>
    </source>
</evidence>
<sequence>MLLMVLNLINELLKYFRVNTRGKEFIEIDCNEIVEKVMRDLQLLIEENNCKISYDKLPKVCGDEKQLKQLFQNLITNGIKFNDKEQAEIDSQVQTDQKVWRFSVSDNGIGIENEYQK</sequence>
<dbReference type="EMBL" id="OBDZ01000009">
    <property type="protein sequence ID" value="SNY25610.1"/>
    <property type="molecule type" value="Genomic_DNA"/>
</dbReference>
<keyword evidence="6" id="KW-0902">Two-component regulatory system</keyword>
<name>A0A285GPQ3_9FIRM</name>
<evidence type="ECO:0000256" key="6">
    <source>
        <dbReference type="ARBA" id="ARBA00023012"/>
    </source>
</evidence>
<dbReference type="InterPro" id="IPR036890">
    <property type="entry name" value="HATPase_C_sf"/>
</dbReference>
<dbReference type="AlphaFoldDB" id="A0A285GPQ3"/>
<comment type="catalytic activity">
    <reaction evidence="1">
        <text>ATP + protein L-histidine = ADP + protein N-phospho-L-histidine.</text>
        <dbReference type="EC" id="2.7.13.3"/>
    </reaction>
</comment>
<evidence type="ECO:0000259" key="7">
    <source>
        <dbReference type="PROSITE" id="PS50109"/>
    </source>
</evidence>
<evidence type="ECO:0000256" key="4">
    <source>
        <dbReference type="ARBA" id="ARBA00022679"/>
    </source>
</evidence>
<proteinExistence type="predicted"/>